<evidence type="ECO:0000313" key="1">
    <source>
        <dbReference type="EMBL" id="KAJ3004782.1"/>
    </source>
</evidence>
<dbReference type="Proteomes" id="UP001144978">
    <property type="component" value="Unassembled WGS sequence"/>
</dbReference>
<comment type="caution">
    <text evidence="1">The sequence shown here is derived from an EMBL/GenBank/DDBJ whole genome shotgun (WGS) entry which is preliminary data.</text>
</comment>
<protein>
    <submittedName>
        <fullName evidence="1">Uncharacterized protein</fullName>
    </submittedName>
</protein>
<evidence type="ECO:0000313" key="2">
    <source>
        <dbReference type="Proteomes" id="UP001144978"/>
    </source>
</evidence>
<name>A0ACC1PZV9_9APHY</name>
<gene>
    <name evidence="1" type="ORF">NUW54_g4650</name>
</gene>
<reference evidence="1" key="1">
    <citation type="submission" date="2022-08" db="EMBL/GenBank/DDBJ databases">
        <title>Genome Sequence of Pycnoporus sanguineus.</title>
        <authorList>
            <person name="Buettner E."/>
        </authorList>
    </citation>
    <scope>NUCLEOTIDE SEQUENCE</scope>
    <source>
        <strain evidence="1">CG-C14</strain>
    </source>
</reference>
<dbReference type="EMBL" id="JANSHE010001076">
    <property type="protein sequence ID" value="KAJ3004782.1"/>
    <property type="molecule type" value="Genomic_DNA"/>
</dbReference>
<proteinExistence type="predicted"/>
<organism evidence="1 2">
    <name type="scientific">Trametes sanguinea</name>
    <dbReference type="NCBI Taxonomy" id="158606"/>
    <lineage>
        <taxon>Eukaryota</taxon>
        <taxon>Fungi</taxon>
        <taxon>Dikarya</taxon>
        <taxon>Basidiomycota</taxon>
        <taxon>Agaricomycotina</taxon>
        <taxon>Agaricomycetes</taxon>
        <taxon>Polyporales</taxon>
        <taxon>Polyporaceae</taxon>
        <taxon>Trametes</taxon>
    </lineage>
</organism>
<sequence>MSEASSLVSSPAGPSSSFLQPPQPPPPGTVQRDDYAAAEEARRRFSRPGLFSSISLPSFRKRRRSKVKQRDASPSPSSIAEIERAASVSDIPDLVNISESSDFAAELDEDYDRDVYRWAVLYENQRGAMVFSTPYYSALTLLPLDPPPFTIPTANPSPRKNQPTVSLEDYPLPDGSWKWVSRAWMIDMRGDGQVQWDGFEYSRSFRSRKWGPDPGFMSNRGLVRRRRWIRLMMRPAHVRHDDAESVFSVPGALSVLPQIAHEDDGATRPPSVVMTVVDEDEEDNDAGKANWTTSTQASPFSPLACPVRRVDLRNPLVSDTYMLFCAREFLRRARPVVLSASVSADLTEEELCAVLDGEVVAPGLRFLDLVGDRCKGAKEGEAWMTHVANTLSTLQIPILGLSLSVTPSIPPMSIPHVFKWGDSPADEPTAPTEATDLAKIARTIAEHAPSLRVVSLDLSKAAGAAEDQKAWFRLYDAGAKREVERMSETEGREVERKMRAFNRWD</sequence>
<accession>A0ACC1PZV9</accession>
<keyword evidence="2" id="KW-1185">Reference proteome</keyword>